<feature type="domain" description="Bacterial Ig-like" evidence="3">
    <location>
        <begin position="567"/>
        <end position="666"/>
    </location>
</feature>
<dbReference type="InterPro" id="IPR014755">
    <property type="entry name" value="Cu-Rt/internalin_Ig-like"/>
</dbReference>
<reference evidence="5" key="1">
    <citation type="submission" date="2023-07" db="EMBL/GenBank/DDBJ databases">
        <title>Verminephrobacter genomes.</title>
        <authorList>
            <person name="Lund M.B."/>
        </authorList>
    </citation>
    <scope>NUCLEOTIDE SEQUENCE [LARGE SCALE GENOMIC DNA]</scope>
    <source>
        <strain evidence="5">AtM5-05</strain>
    </source>
</reference>
<dbReference type="PANTHER" id="PTHR34677">
    <property type="match status" value="1"/>
</dbReference>
<dbReference type="Pfam" id="PF13753">
    <property type="entry name" value="SWM_repeat"/>
    <property type="match status" value="1"/>
</dbReference>
<sequence>MSVITAPAPMTGAHTKRAANNTVPDARAPSFHLQQTTISDDKLSRGESATVTLRFSQAIDARSFSLDDLVVGGGARLSNLHSTDGGTTWKVTLTAPGVQDSPANPSDARDSSGNQISVNLAGMTDLAGNAGVGRAVSTMTYDIDVRHPTATITLADSLLTAGETTTVTFTFSEPVSGFDAGDINLSDANGTLGPLTPNANRTVWTASFTPTANASDVTNTIRVNLAGVTDDAGNAATGSATSDNYFVDTMRPTATITLADTALTAGETTTVTFRFSTSVTGFDASDINLSNANGTLGPLTSNANHTVWTATFTPTANVNDTTNTIRVNLAGVGDYMGNFGAISANYSVDTVRPTATITLADSALTAGETTTVTFTFNEPVNGFDANDINLSNANGTLGPLTPNANHTVWTATLTPTANVSAGANTIRVNLAGLGTDAGSTGSGNASSANYSVDTVRPMATITLAESRLTAGKTTSVTFRFSEPVTGFDASDIDLSHANGRLGPLTASKDGRTWSATFTPTNDVSDASNTIRVNTKGLRDLAGNTGGGTAKSAHYTVDTLAAPTLAATNPITISDDRLGPGESATVTIRFSEAIDASSFSLADLGVGDGAKLSDLHSIDGGITWEVTLTAPERTDIPSDASDLTGNQFRVVLAGVTDLAGNAGVGKVVSPVAFKRPMATITLLESTLTAGETTTVIFRFNEPVTGFDASDIDLSQANGTLGPLMANEDGQTWSATFTPTDNVNDASNTIRVHTKGVQDRAGNTEVGTVRSANYTVDTLARPTLARTDPITIHDDKLSQDERTTVIIRFSEAINTKSFSLTDLGVTGGAKLSDLYSIDGGTTWAVTLTAPGIEDILANPADVRDSTGNRISVNLAGVRSLAGHAGVGKVASTVTYGIDVQRPTLTITLAESALTVGASTTVTFSFSESVTGFDASDINLSHANGTLGPLTASEDGQTWSATFTPTANVHAEGNAIIVNTQGVRDLAGNAGDGIAKSNPYSVDTVPDLVPPELIMEGADAPRIEGNRLVLSYTEQNSLDAAILYGSAGFAVHSATGVEIGVGIVTVDANTKTVTLTLSRAVNNGELLTVSYVKPADSPGVQDTAGNAAANFVYMLVNNLPPASTPEGPDADHDSVSDVQEARAVSTGGAVTGDGNGDGIQDSAQATVASKTVATSGGSTASITLVVDSPGGSIPGNNTRIVSLEQNLAHGFSWGPGTEVPIGLMNFVATLETVGNGANFSLYLDPNTDGNGYWVRDGTAVGGDPLISLADIDGYWVRDGAGVWVNLASASYGGQMTSEGERVRLDFWIQDGGQFDADGVANGSISSFLGAAARMPLSIVGQTAEPAPGGG</sequence>
<dbReference type="EMBL" id="QZCW01000001">
    <property type="protein sequence ID" value="MCW5320117.1"/>
    <property type="molecule type" value="Genomic_DNA"/>
</dbReference>
<feature type="domain" description="Bacterial Ig-like" evidence="3">
    <location>
        <begin position="787"/>
        <end position="889"/>
    </location>
</feature>
<feature type="domain" description="Bacterial Ig-like" evidence="3">
    <location>
        <begin position="144"/>
        <end position="245"/>
    </location>
</feature>
<protein>
    <recommendedName>
        <fullName evidence="3">Bacterial Ig-like domain-containing protein</fullName>
    </recommendedName>
</protein>
<keyword evidence="5" id="KW-1185">Reference proteome</keyword>
<feature type="domain" description="Bacterial Ig-like" evidence="3">
    <location>
        <begin position="248"/>
        <end position="342"/>
    </location>
</feature>
<proteinExistence type="predicted"/>
<name>A0ABT3KP82_9BURK</name>
<comment type="caution">
    <text evidence="4">The sequence shown here is derived from an EMBL/GenBank/DDBJ whole genome shotgun (WGS) entry which is preliminary data.</text>
</comment>
<evidence type="ECO:0000256" key="2">
    <source>
        <dbReference type="SAM" id="MobiDB-lite"/>
    </source>
</evidence>
<accession>A0ABT3KP82</accession>
<dbReference type="InterPro" id="IPR053784">
    <property type="entry name" value="Choice_anch_U_dom"/>
</dbReference>
<evidence type="ECO:0000313" key="4">
    <source>
        <dbReference type="EMBL" id="MCW5320117.1"/>
    </source>
</evidence>
<gene>
    <name evidence="4" type="ORF">D5039_02665</name>
</gene>
<feature type="domain" description="Bacterial Ig-like" evidence="3">
    <location>
        <begin position="896"/>
        <end position="999"/>
    </location>
</feature>
<keyword evidence="1" id="KW-0732">Signal</keyword>
<dbReference type="Gene3D" id="2.60.40.1220">
    <property type="match status" value="3"/>
</dbReference>
<feature type="domain" description="Bacterial Ig-like" evidence="3">
    <location>
        <begin position="349"/>
        <end position="452"/>
    </location>
</feature>
<feature type="domain" description="Bacterial Ig-like" evidence="3">
    <location>
        <begin position="453"/>
        <end position="556"/>
    </location>
</feature>
<feature type="domain" description="Bacterial Ig-like" evidence="3">
    <location>
        <begin position="673"/>
        <end position="774"/>
    </location>
</feature>
<dbReference type="PANTHER" id="PTHR34677:SF3">
    <property type="entry name" value="BACTERIAL IG-LIKE DOMAIN-CONTAINING PROTEIN"/>
    <property type="match status" value="1"/>
</dbReference>
<dbReference type="Proteomes" id="UP001208935">
    <property type="component" value="Unassembled WGS sequence"/>
</dbReference>
<organism evidence="4 5">
    <name type="scientific">Verminephrobacter aporrectodeae subsp. tuberculatae</name>
    <dbReference type="NCBI Taxonomy" id="1110392"/>
    <lineage>
        <taxon>Bacteria</taxon>
        <taxon>Pseudomonadati</taxon>
        <taxon>Pseudomonadota</taxon>
        <taxon>Betaproteobacteria</taxon>
        <taxon>Burkholderiales</taxon>
        <taxon>Comamonadaceae</taxon>
        <taxon>Verminephrobacter</taxon>
    </lineage>
</organism>
<dbReference type="RefSeq" id="WP_265280975.1">
    <property type="nucleotide sequence ID" value="NZ_QZCW01000001.1"/>
</dbReference>
<feature type="region of interest" description="Disordered" evidence="2">
    <location>
        <begin position="1"/>
        <end position="21"/>
    </location>
</feature>
<evidence type="ECO:0000259" key="3">
    <source>
        <dbReference type="Pfam" id="PF19078"/>
    </source>
</evidence>
<dbReference type="Pfam" id="PF19078">
    <property type="entry name" value="Big_12"/>
    <property type="match status" value="9"/>
</dbReference>
<dbReference type="InterPro" id="IPR044048">
    <property type="entry name" value="Big_12"/>
</dbReference>
<dbReference type="InterPro" id="IPR028059">
    <property type="entry name" value="SWM_rpt"/>
</dbReference>
<feature type="domain" description="Bacterial Ig-like" evidence="3">
    <location>
        <begin position="36"/>
        <end position="137"/>
    </location>
</feature>
<dbReference type="NCBIfam" id="NF041766">
    <property type="entry name" value="choice_anch_U"/>
    <property type="match status" value="1"/>
</dbReference>
<evidence type="ECO:0000313" key="5">
    <source>
        <dbReference type="Proteomes" id="UP001208935"/>
    </source>
</evidence>
<feature type="region of interest" description="Disordered" evidence="2">
    <location>
        <begin position="1119"/>
        <end position="1158"/>
    </location>
</feature>
<evidence type="ECO:0000256" key="1">
    <source>
        <dbReference type="ARBA" id="ARBA00022729"/>
    </source>
</evidence>